<reference evidence="1 2" key="1">
    <citation type="journal article" date="2018" name="New Phytol.">
        <title>Phylogenomics of Endogonaceae and evolution of mycorrhizas within Mucoromycota.</title>
        <authorList>
            <person name="Chang Y."/>
            <person name="Desiro A."/>
            <person name="Na H."/>
            <person name="Sandor L."/>
            <person name="Lipzen A."/>
            <person name="Clum A."/>
            <person name="Barry K."/>
            <person name="Grigoriev I.V."/>
            <person name="Martin F.M."/>
            <person name="Stajich J.E."/>
            <person name="Smith M.E."/>
            <person name="Bonito G."/>
            <person name="Spatafora J.W."/>
        </authorList>
    </citation>
    <scope>NUCLEOTIDE SEQUENCE [LARGE SCALE GENOMIC DNA]</scope>
    <source>
        <strain evidence="1 2">GMNB39</strain>
    </source>
</reference>
<protein>
    <submittedName>
        <fullName evidence="1">Uncharacterized protein</fullName>
    </submittedName>
</protein>
<accession>A0A433D5F9</accession>
<dbReference type="Proteomes" id="UP000268093">
    <property type="component" value="Unassembled WGS sequence"/>
</dbReference>
<sequence>MGRLLERMIAQKTAEMKERSVTGDKDEAEKDLLTMMIESNELEKRVAGQSINLLPRRRRLPAPHDHFDHRRPLCRPARYERHDLRWMVWTPPVSLTVTITKSDNIGGEMAVMSTLATAEGAAVDVSSVAGTLLN</sequence>
<proteinExistence type="predicted"/>
<dbReference type="EMBL" id="RBNI01006394">
    <property type="protein sequence ID" value="RUP46054.1"/>
    <property type="molecule type" value="Genomic_DNA"/>
</dbReference>
<dbReference type="AlphaFoldDB" id="A0A433D5F9"/>
<name>A0A433D5F9_9FUNG</name>
<keyword evidence="2" id="KW-1185">Reference proteome</keyword>
<evidence type="ECO:0000313" key="1">
    <source>
        <dbReference type="EMBL" id="RUP46054.1"/>
    </source>
</evidence>
<comment type="caution">
    <text evidence="1">The sequence shown here is derived from an EMBL/GenBank/DDBJ whole genome shotgun (WGS) entry which is preliminary data.</text>
</comment>
<evidence type="ECO:0000313" key="2">
    <source>
        <dbReference type="Proteomes" id="UP000268093"/>
    </source>
</evidence>
<gene>
    <name evidence="1" type="ORF">BC936DRAFT_147407</name>
</gene>
<organism evidence="1 2">
    <name type="scientific">Jimgerdemannia flammicorona</name>
    <dbReference type="NCBI Taxonomy" id="994334"/>
    <lineage>
        <taxon>Eukaryota</taxon>
        <taxon>Fungi</taxon>
        <taxon>Fungi incertae sedis</taxon>
        <taxon>Mucoromycota</taxon>
        <taxon>Mucoromycotina</taxon>
        <taxon>Endogonomycetes</taxon>
        <taxon>Endogonales</taxon>
        <taxon>Endogonaceae</taxon>
        <taxon>Jimgerdemannia</taxon>
    </lineage>
</organism>